<keyword evidence="1" id="KW-1133">Transmembrane helix</keyword>
<accession>A0A9J6G8F5</accession>
<proteinExistence type="predicted"/>
<reference evidence="2 3" key="1">
    <citation type="journal article" date="2020" name="Cell">
        <title>Large-Scale Comparative Analyses of Tick Genomes Elucidate Their Genetic Diversity and Vector Capacities.</title>
        <authorList>
            <consortium name="Tick Genome and Microbiome Consortium (TIGMIC)"/>
            <person name="Jia N."/>
            <person name="Wang J."/>
            <person name="Shi W."/>
            <person name="Du L."/>
            <person name="Sun Y."/>
            <person name="Zhan W."/>
            <person name="Jiang J.F."/>
            <person name="Wang Q."/>
            <person name="Zhang B."/>
            <person name="Ji P."/>
            <person name="Bell-Sakyi L."/>
            <person name="Cui X.M."/>
            <person name="Yuan T.T."/>
            <person name="Jiang B.G."/>
            <person name="Yang W.F."/>
            <person name="Lam T.T."/>
            <person name="Chang Q.C."/>
            <person name="Ding S.J."/>
            <person name="Wang X.J."/>
            <person name="Zhu J.G."/>
            <person name="Ruan X.D."/>
            <person name="Zhao L."/>
            <person name="Wei J.T."/>
            <person name="Ye R.Z."/>
            <person name="Que T.C."/>
            <person name="Du C.H."/>
            <person name="Zhou Y.H."/>
            <person name="Cheng J.X."/>
            <person name="Dai P.F."/>
            <person name="Guo W.B."/>
            <person name="Han X.H."/>
            <person name="Huang E.J."/>
            <person name="Li L.F."/>
            <person name="Wei W."/>
            <person name="Gao Y.C."/>
            <person name="Liu J.Z."/>
            <person name="Shao H.Z."/>
            <person name="Wang X."/>
            <person name="Wang C.C."/>
            <person name="Yang T.C."/>
            <person name="Huo Q.B."/>
            <person name="Li W."/>
            <person name="Chen H.Y."/>
            <person name="Chen S.E."/>
            <person name="Zhou L.G."/>
            <person name="Ni X.B."/>
            <person name="Tian J.H."/>
            <person name="Sheng Y."/>
            <person name="Liu T."/>
            <person name="Pan Y.S."/>
            <person name="Xia L.Y."/>
            <person name="Li J."/>
            <person name="Zhao F."/>
            <person name="Cao W.C."/>
        </authorList>
    </citation>
    <scope>NUCLEOTIDE SEQUENCE [LARGE SCALE GENOMIC DNA]</scope>
    <source>
        <strain evidence="2">HaeL-2018</strain>
    </source>
</reference>
<dbReference type="EMBL" id="JABSTR010000005">
    <property type="protein sequence ID" value="KAH9371443.1"/>
    <property type="molecule type" value="Genomic_DNA"/>
</dbReference>
<keyword evidence="1" id="KW-0472">Membrane</keyword>
<feature type="transmembrane region" description="Helical" evidence="1">
    <location>
        <begin position="33"/>
        <end position="55"/>
    </location>
</feature>
<evidence type="ECO:0000313" key="3">
    <source>
        <dbReference type="Proteomes" id="UP000821853"/>
    </source>
</evidence>
<name>A0A9J6G8F5_HAELO</name>
<evidence type="ECO:0008006" key="4">
    <source>
        <dbReference type="Google" id="ProtNLM"/>
    </source>
</evidence>
<keyword evidence="3" id="KW-1185">Reference proteome</keyword>
<gene>
    <name evidence="2" type="ORF">HPB48_020738</name>
</gene>
<comment type="caution">
    <text evidence="2">The sequence shown here is derived from an EMBL/GenBank/DDBJ whole genome shotgun (WGS) entry which is preliminary data.</text>
</comment>
<keyword evidence="1" id="KW-0812">Transmembrane</keyword>
<evidence type="ECO:0000313" key="2">
    <source>
        <dbReference type="EMBL" id="KAH9371443.1"/>
    </source>
</evidence>
<sequence length="149" mass="16831">MKQIEQTLRMINRGNQLKEQDERRGHSKTVNDLIISGVAYSAPFIFLTAGSIKTLNAALRKAIKMAPGLPQWTPTQNLNELGIRNTVEEILEARRSGQFERLKTSQTGRDTLKRMGYRIHDTMHATTQEIADCISITLKVTPIPNNMNL</sequence>
<dbReference type="Proteomes" id="UP000821853">
    <property type="component" value="Chromosome 3"/>
</dbReference>
<protein>
    <recommendedName>
        <fullName evidence="4">Tick transposon</fullName>
    </recommendedName>
</protein>
<dbReference type="VEuPathDB" id="VectorBase:HLOH_051229"/>
<evidence type="ECO:0000256" key="1">
    <source>
        <dbReference type="SAM" id="Phobius"/>
    </source>
</evidence>
<dbReference type="AlphaFoldDB" id="A0A9J6G8F5"/>
<organism evidence="2 3">
    <name type="scientific">Haemaphysalis longicornis</name>
    <name type="common">Bush tick</name>
    <dbReference type="NCBI Taxonomy" id="44386"/>
    <lineage>
        <taxon>Eukaryota</taxon>
        <taxon>Metazoa</taxon>
        <taxon>Ecdysozoa</taxon>
        <taxon>Arthropoda</taxon>
        <taxon>Chelicerata</taxon>
        <taxon>Arachnida</taxon>
        <taxon>Acari</taxon>
        <taxon>Parasitiformes</taxon>
        <taxon>Ixodida</taxon>
        <taxon>Ixodoidea</taxon>
        <taxon>Ixodidae</taxon>
        <taxon>Haemaphysalinae</taxon>
        <taxon>Haemaphysalis</taxon>
    </lineage>
</organism>
<dbReference type="OrthoDB" id="6513536at2759"/>